<keyword evidence="3" id="KW-1185">Reference proteome</keyword>
<dbReference type="Pfam" id="PF00378">
    <property type="entry name" value="ECH_1"/>
    <property type="match status" value="1"/>
</dbReference>
<dbReference type="InterPro" id="IPR001753">
    <property type="entry name" value="Enoyl-CoA_hydra/iso"/>
</dbReference>
<accession>A0A1E4T5U4</accession>
<dbReference type="InterPro" id="IPR029045">
    <property type="entry name" value="ClpP/crotonase-like_dom_sf"/>
</dbReference>
<evidence type="ECO:0000256" key="1">
    <source>
        <dbReference type="ARBA" id="ARBA00005254"/>
    </source>
</evidence>
<dbReference type="EMBL" id="KV453849">
    <property type="protein sequence ID" value="ODV87038.1"/>
    <property type="molecule type" value="Genomic_DNA"/>
</dbReference>
<evidence type="ECO:0008006" key="4">
    <source>
        <dbReference type="Google" id="ProtNLM"/>
    </source>
</evidence>
<dbReference type="CDD" id="cd06558">
    <property type="entry name" value="crotonase-like"/>
    <property type="match status" value="1"/>
</dbReference>
<dbReference type="InterPro" id="IPR045002">
    <property type="entry name" value="Ech1-like"/>
</dbReference>
<gene>
    <name evidence="2" type="ORF">CANARDRAFT_195772</name>
</gene>
<evidence type="ECO:0000313" key="2">
    <source>
        <dbReference type="EMBL" id="ODV87038.1"/>
    </source>
</evidence>
<evidence type="ECO:0000313" key="3">
    <source>
        <dbReference type="Proteomes" id="UP000094801"/>
    </source>
</evidence>
<dbReference type="Gene3D" id="3.90.226.10">
    <property type="entry name" value="2-enoyl-CoA Hydratase, Chain A, domain 1"/>
    <property type="match status" value="1"/>
</dbReference>
<dbReference type="STRING" id="983967.A0A1E4T5U4"/>
<protein>
    <recommendedName>
        <fullName evidence="4">3-hydroxyisobutyryl-CoA hydrolase, mitochondrial</fullName>
    </recommendedName>
</protein>
<dbReference type="GO" id="GO:0051750">
    <property type="term" value="F:delta(3,5)-delta(2,4)-dienoyl-CoA isomerase activity"/>
    <property type="evidence" value="ECO:0007669"/>
    <property type="project" value="TreeGrafter"/>
</dbReference>
<organism evidence="2 3">
    <name type="scientific">[Candida] arabinofermentans NRRL YB-2248</name>
    <dbReference type="NCBI Taxonomy" id="983967"/>
    <lineage>
        <taxon>Eukaryota</taxon>
        <taxon>Fungi</taxon>
        <taxon>Dikarya</taxon>
        <taxon>Ascomycota</taxon>
        <taxon>Saccharomycotina</taxon>
        <taxon>Pichiomycetes</taxon>
        <taxon>Pichiales</taxon>
        <taxon>Pichiaceae</taxon>
        <taxon>Ogataea</taxon>
        <taxon>Ogataea/Candida clade</taxon>
    </lineage>
</organism>
<dbReference type="GO" id="GO:0005739">
    <property type="term" value="C:mitochondrion"/>
    <property type="evidence" value="ECO:0007669"/>
    <property type="project" value="TreeGrafter"/>
</dbReference>
<dbReference type="Proteomes" id="UP000094801">
    <property type="component" value="Unassembled WGS sequence"/>
</dbReference>
<sequence>MDTIEASNFNVHHLGDGVAHLEINRARSFNSFDENTWLEYESILFKLDELQTITIIIVSGIGDTFSSGLDVKFMLKKFQAFTNNDQFLKFLKIFQRCISTPLRIGKPTIGLIHGTKNFGLALDLLCCYSMRIFTKDVTFSLKEIQLGLIPDMGVLERLAKQTQNVSLLMKLALTGCKFGIEEVLELGLVSKKDVAENYQAGLEMAKKLANSISIYQGWCINGVKKSIEEVIENDVEVSTALENVIKLNVNNFETQSFVAKIGKSKL</sequence>
<reference evidence="3" key="1">
    <citation type="submission" date="2016-04" db="EMBL/GenBank/DDBJ databases">
        <title>Comparative genomics of biotechnologically important yeasts.</title>
        <authorList>
            <consortium name="DOE Joint Genome Institute"/>
            <person name="Riley R."/>
            <person name="Haridas S."/>
            <person name="Wolfe K.H."/>
            <person name="Lopes M.R."/>
            <person name="Hittinger C.T."/>
            <person name="Goker M."/>
            <person name="Salamov A."/>
            <person name="Wisecaver J."/>
            <person name="Long T.M."/>
            <person name="Aerts A.L."/>
            <person name="Barry K."/>
            <person name="Choi C."/>
            <person name="Clum A."/>
            <person name="Coughlan A.Y."/>
            <person name="Deshpande S."/>
            <person name="Douglass A.P."/>
            <person name="Hanson S.J."/>
            <person name="Klenk H.-P."/>
            <person name="Labutti K."/>
            <person name="Lapidus A."/>
            <person name="Lindquist E."/>
            <person name="Lipzen A."/>
            <person name="Meier-Kolthoff J.P."/>
            <person name="Ohm R.A."/>
            <person name="Otillar R.P."/>
            <person name="Pangilinan J."/>
            <person name="Peng Y."/>
            <person name="Rokas A."/>
            <person name="Rosa C.A."/>
            <person name="Scheuner C."/>
            <person name="Sibirny A.A."/>
            <person name="Slot J.C."/>
            <person name="Stielow J.B."/>
            <person name="Sun H."/>
            <person name="Kurtzman C.P."/>
            <person name="Blackwell M."/>
            <person name="Grigoriev I.V."/>
            <person name="Jeffries T.W."/>
        </authorList>
    </citation>
    <scope>NUCLEOTIDE SEQUENCE [LARGE SCALE GENOMIC DNA]</scope>
    <source>
        <strain evidence="3">NRRL YB-2248</strain>
    </source>
</reference>
<dbReference type="AlphaFoldDB" id="A0A1E4T5U4"/>
<dbReference type="PANTHER" id="PTHR43149:SF1">
    <property type="entry name" value="DELTA(3,5)-DELTA(2,4)-DIENOYL-COA ISOMERASE, MITOCHONDRIAL"/>
    <property type="match status" value="1"/>
</dbReference>
<name>A0A1E4T5U4_9ASCO</name>
<dbReference type="SUPFAM" id="SSF52096">
    <property type="entry name" value="ClpP/crotonase"/>
    <property type="match status" value="1"/>
</dbReference>
<dbReference type="PANTHER" id="PTHR43149">
    <property type="entry name" value="ENOYL-COA HYDRATASE"/>
    <property type="match status" value="1"/>
</dbReference>
<comment type="similarity">
    <text evidence="1">Belongs to the enoyl-CoA hydratase/isomerase family.</text>
</comment>
<proteinExistence type="inferred from homology"/>
<dbReference type="OrthoDB" id="14970at2759"/>